<feature type="chain" id="PRO_5046902866" evidence="2">
    <location>
        <begin position="22"/>
        <end position="83"/>
    </location>
</feature>
<reference evidence="4" key="1">
    <citation type="journal article" date="2019" name="Int. J. Syst. Evol. Microbiol.">
        <title>The Global Catalogue of Microorganisms (GCM) 10K type strain sequencing project: providing services to taxonomists for standard genome sequencing and annotation.</title>
        <authorList>
            <consortium name="The Broad Institute Genomics Platform"/>
            <consortium name="The Broad Institute Genome Sequencing Center for Infectious Disease"/>
            <person name="Wu L."/>
            <person name="Ma J."/>
        </authorList>
    </citation>
    <scope>NUCLEOTIDE SEQUENCE [LARGE SCALE GENOMIC DNA]</scope>
    <source>
        <strain evidence="4">CECT 7069</strain>
    </source>
</reference>
<feature type="region of interest" description="Disordered" evidence="1">
    <location>
        <begin position="62"/>
        <end position="83"/>
    </location>
</feature>
<evidence type="ECO:0000313" key="3">
    <source>
        <dbReference type="EMBL" id="MDN3591191.1"/>
    </source>
</evidence>
<feature type="signal peptide" evidence="2">
    <location>
        <begin position="1"/>
        <end position="21"/>
    </location>
</feature>
<keyword evidence="4" id="KW-1185">Reference proteome</keyword>
<evidence type="ECO:0000256" key="1">
    <source>
        <dbReference type="SAM" id="MobiDB-lite"/>
    </source>
</evidence>
<proteinExistence type="predicted"/>
<protein>
    <submittedName>
        <fullName evidence="3">Uncharacterized protein</fullName>
    </submittedName>
</protein>
<sequence>MTLRLLLSATFGLALSGAALAQSYTAPAGIPAATAPGGLSGQAAPRNVDAYAGRLPHAVSGRAGALDTDATGSVRVAPSQRGR</sequence>
<dbReference type="Proteomes" id="UP001224644">
    <property type="component" value="Unassembled WGS sequence"/>
</dbReference>
<keyword evidence="2" id="KW-0732">Signal</keyword>
<gene>
    <name evidence="3" type="ORF">QWZ12_11255</name>
</gene>
<accession>A0ABT8BIG3</accession>
<evidence type="ECO:0000256" key="2">
    <source>
        <dbReference type="SAM" id="SignalP"/>
    </source>
</evidence>
<dbReference type="EMBL" id="JAUFPX010000007">
    <property type="protein sequence ID" value="MDN3591191.1"/>
    <property type="molecule type" value="Genomic_DNA"/>
</dbReference>
<dbReference type="RefSeq" id="WP_238227312.1">
    <property type="nucleotide sequence ID" value="NZ_BPQD01000026.1"/>
</dbReference>
<name>A0ABT8BIG3_9HYPH</name>
<comment type="caution">
    <text evidence="3">The sequence shown here is derived from an EMBL/GenBank/DDBJ whole genome shotgun (WGS) entry which is preliminary data.</text>
</comment>
<organism evidence="3 4">
    <name type="scientific">Methylobacterium adhaesivum</name>
    <dbReference type="NCBI Taxonomy" id="333297"/>
    <lineage>
        <taxon>Bacteria</taxon>
        <taxon>Pseudomonadati</taxon>
        <taxon>Pseudomonadota</taxon>
        <taxon>Alphaproteobacteria</taxon>
        <taxon>Hyphomicrobiales</taxon>
        <taxon>Methylobacteriaceae</taxon>
        <taxon>Methylobacterium</taxon>
    </lineage>
</organism>
<evidence type="ECO:0000313" key="4">
    <source>
        <dbReference type="Proteomes" id="UP001224644"/>
    </source>
</evidence>